<accession>A0AAD4PZH0</accession>
<name>A0AAD4PZH0_9EURO</name>
<evidence type="ECO:0000313" key="2">
    <source>
        <dbReference type="EMBL" id="KAH8696382.1"/>
    </source>
</evidence>
<feature type="region of interest" description="Disordered" evidence="1">
    <location>
        <begin position="1"/>
        <end position="27"/>
    </location>
</feature>
<organism evidence="2 3">
    <name type="scientific">Talaromyces proteolyticus</name>
    <dbReference type="NCBI Taxonomy" id="1131652"/>
    <lineage>
        <taxon>Eukaryota</taxon>
        <taxon>Fungi</taxon>
        <taxon>Dikarya</taxon>
        <taxon>Ascomycota</taxon>
        <taxon>Pezizomycotina</taxon>
        <taxon>Eurotiomycetes</taxon>
        <taxon>Eurotiomycetidae</taxon>
        <taxon>Eurotiales</taxon>
        <taxon>Trichocomaceae</taxon>
        <taxon>Talaromyces</taxon>
        <taxon>Talaromyces sect. Bacilispori</taxon>
    </lineage>
</organism>
<gene>
    <name evidence="2" type="ORF">BGW36DRAFT_185898</name>
</gene>
<evidence type="ECO:0000313" key="3">
    <source>
        <dbReference type="Proteomes" id="UP001201262"/>
    </source>
</evidence>
<dbReference type="Proteomes" id="UP001201262">
    <property type="component" value="Unassembled WGS sequence"/>
</dbReference>
<sequence>MALGQIAAKAQGARLRPQAAENSLPRGALNGSSYRFASFASMEELAKAAQKILLRAEDSNNSYRLDNDTQSFIQAVKSYAEKARGGDNNASALADLKKALHDIRQETTQIREELSKSNSNTTGISQPDSAFFWKSLRAREWQTGLRSAASPLSQSAGSSTPGVTDPGRTRV</sequence>
<dbReference type="EMBL" id="JAJTJA010000007">
    <property type="protein sequence ID" value="KAH8696382.1"/>
    <property type="molecule type" value="Genomic_DNA"/>
</dbReference>
<dbReference type="GeneID" id="70240039"/>
<protein>
    <submittedName>
        <fullName evidence="2">Uncharacterized protein</fullName>
    </submittedName>
</protein>
<evidence type="ECO:0000256" key="1">
    <source>
        <dbReference type="SAM" id="MobiDB-lite"/>
    </source>
</evidence>
<feature type="region of interest" description="Disordered" evidence="1">
    <location>
        <begin position="145"/>
        <end position="171"/>
    </location>
</feature>
<dbReference type="AlphaFoldDB" id="A0AAD4PZH0"/>
<keyword evidence="3" id="KW-1185">Reference proteome</keyword>
<dbReference type="RefSeq" id="XP_046071319.1">
    <property type="nucleotide sequence ID" value="XM_046209752.1"/>
</dbReference>
<feature type="compositionally biased region" description="Polar residues" evidence="1">
    <location>
        <begin position="150"/>
        <end position="162"/>
    </location>
</feature>
<reference evidence="2" key="1">
    <citation type="submission" date="2021-12" db="EMBL/GenBank/DDBJ databases">
        <title>Convergent genome expansion in fungi linked to evolution of root-endophyte symbiosis.</title>
        <authorList>
            <consortium name="DOE Joint Genome Institute"/>
            <person name="Ke Y.-H."/>
            <person name="Bonito G."/>
            <person name="Liao H.-L."/>
            <person name="Looney B."/>
            <person name="Rojas-Flechas A."/>
            <person name="Nash J."/>
            <person name="Hameed K."/>
            <person name="Schadt C."/>
            <person name="Martin F."/>
            <person name="Crous P.W."/>
            <person name="Miettinen O."/>
            <person name="Magnuson J.K."/>
            <person name="Labbe J."/>
            <person name="Jacobson D."/>
            <person name="Doktycz M.J."/>
            <person name="Veneault-Fourrey C."/>
            <person name="Kuo A."/>
            <person name="Mondo S."/>
            <person name="Calhoun S."/>
            <person name="Riley R."/>
            <person name="Ohm R."/>
            <person name="LaButti K."/>
            <person name="Andreopoulos B."/>
            <person name="Pangilinan J."/>
            <person name="Nolan M."/>
            <person name="Tritt A."/>
            <person name="Clum A."/>
            <person name="Lipzen A."/>
            <person name="Daum C."/>
            <person name="Barry K."/>
            <person name="Grigoriev I.V."/>
            <person name="Vilgalys R."/>
        </authorList>
    </citation>
    <scope>NUCLEOTIDE SEQUENCE</scope>
    <source>
        <strain evidence="2">PMI_201</strain>
    </source>
</reference>
<comment type="caution">
    <text evidence="2">The sequence shown here is derived from an EMBL/GenBank/DDBJ whole genome shotgun (WGS) entry which is preliminary data.</text>
</comment>
<proteinExistence type="predicted"/>